<dbReference type="InterPro" id="IPR000086">
    <property type="entry name" value="NUDIX_hydrolase_dom"/>
</dbReference>
<accession>A0A2A8D6E4</accession>
<proteinExistence type="predicted"/>
<dbReference type="PROSITE" id="PS51462">
    <property type="entry name" value="NUDIX"/>
    <property type="match status" value="1"/>
</dbReference>
<dbReference type="GO" id="GO:0006753">
    <property type="term" value="P:nucleoside phosphate metabolic process"/>
    <property type="evidence" value="ECO:0007669"/>
    <property type="project" value="TreeGrafter"/>
</dbReference>
<evidence type="ECO:0000313" key="2">
    <source>
        <dbReference type="EMBL" id="PEN16481.1"/>
    </source>
</evidence>
<dbReference type="PANTHER" id="PTHR11839">
    <property type="entry name" value="UDP/ADP-SUGAR PYROPHOSPHATASE"/>
    <property type="match status" value="1"/>
</dbReference>
<dbReference type="InterPro" id="IPR015797">
    <property type="entry name" value="NUDIX_hydrolase-like_dom_sf"/>
</dbReference>
<keyword evidence="3" id="KW-1185">Reference proteome</keyword>
<reference evidence="2" key="1">
    <citation type="submission" date="2017-10" db="EMBL/GenBank/DDBJ databases">
        <title>Kefir isolates.</title>
        <authorList>
            <person name="Kim Y."/>
            <person name="Blasche S."/>
        </authorList>
    </citation>
    <scope>NUCLEOTIDE SEQUENCE [LARGE SCALE GENOMIC DNA]</scope>
    <source>
        <strain evidence="2">OG2-2</strain>
    </source>
</reference>
<name>A0A2A8D6E4_9MICC</name>
<dbReference type="SUPFAM" id="SSF55811">
    <property type="entry name" value="Nudix"/>
    <property type="match status" value="1"/>
</dbReference>
<dbReference type="RefSeq" id="WP_080513828.1">
    <property type="nucleotide sequence ID" value="NZ_CAURLQ010000003.1"/>
</dbReference>
<sequence>MNTSENKNPYRIDPMYADVIDAPSTREILSREVQYSGYVLQAAVEHYDLDGHGTTLTRDVIDMPGSVAVAALNNRNEILLLRQYRHPVRMNLWEVPAGLLDITGEDPLHAAQRELAEETDLGAHRWRSLIDYYTTPGAASEAGRIYLAQDLYEIPEANRIVRRGEEAEITYRWVPLEQAVRLVLAGQLHNGLAIQAILAAYCAVGTRQEQLPLRDAADTWDFHPYLGGRRIRPETFKHEE</sequence>
<dbReference type="AlphaFoldDB" id="A0A2A8D6E4"/>
<keyword evidence="1 2" id="KW-0378">Hydrolase</keyword>
<evidence type="ECO:0000313" key="3">
    <source>
        <dbReference type="Proteomes" id="UP000219947"/>
    </source>
</evidence>
<dbReference type="GO" id="GO:0016787">
    <property type="term" value="F:hydrolase activity"/>
    <property type="evidence" value="ECO:0007669"/>
    <property type="project" value="UniProtKB-KW"/>
</dbReference>
<dbReference type="Pfam" id="PF00293">
    <property type="entry name" value="NUDIX"/>
    <property type="match status" value="1"/>
</dbReference>
<gene>
    <name evidence="2" type="ORF">CRM92_00050</name>
</gene>
<protein>
    <submittedName>
        <fullName evidence="2">NUDIX hydrolase</fullName>
    </submittedName>
</protein>
<dbReference type="GO" id="GO:0005829">
    <property type="term" value="C:cytosol"/>
    <property type="evidence" value="ECO:0007669"/>
    <property type="project" value="TreeGrafter"/>
</dbReference>
<organism evidence="2 3">
    <name type="scientific">Rothia dentocariosa</name>
    <dbReference type="NCBI Taxonomy" id="2047"/>
    <lineage>
        <taxon>Bacteria</taxon>
        <taxon>Bacillati</taxon>
        <taxon>Actinomycetota</taxon>
        <taxon>Actinomycetes</taxon>
        <taxon>Micrococcales</taxon>
        <taxon>Micrococcaceae</taxon>
        <taxon>Rothia</taxon>
    </lineage>
</organism>
<dbReference type="CDD" id="cd24158">
    <property type="entry name" value="NUDIX_ADPRase_Rv1700"/>
    <property type="match status" value="1"/>
</dbReference>
<dbReference type="EMBL" id="PDEV01000001">
    <property type="protein sequence ID" value="PEN16481.1"/>
    <property type="molecule type" value="Genomic_DNA"/>
</dbReference>
<evidence type="ECO:0000256" key="1">
    <source>
        <dbReference type="ARBA" id="ARBA00022801"/>
    </source>
</evidence>
<dbReference type="PANTHER" id="PTHR11839:SF31">
    <property type="entry name" value="ADP-RIBOSE PYROPHOSPHATASE"/>
    <property type="match status" value="1"/>
</dbReference>
<comment type="caution">
    <text evidence="2">The sequence shown here is derived from an EMBL/GenBank/DDBJ whole genome shotgun (WGS) entry which is preliminary data.</text>
</comment>
<dbReference type="Proteomes" id="UP000219947">
    <property type="component" value="Unassembled WGS sequence"/>
</dbReference>
<dbReference type="Gene3D" id="3.90.79.10">
    <property type="entry name" value="Nucleoside Triphosphate Pyrophosphohydrolase"/>
    <property type="match status" value="1"/>
</dbReference>
<dbReference type="GO" id="GO:0019693">
    <property type="term" value="P:ribose phosphate metabolic process"/>
    <property type="evidence" value="ECO:0007669"/>
    <property type="project" value="TreeGrafter"/>
</dbReference>